<accession>A0ABW5PV40</accession>
<evidence type="ECO:0000313" key="1">
    <source>
        <dbReference type="EMBL" id="MFD2618592.1"/>
    </source>
</evidence>
<gene>
    <name evidence="1" type="ORF">ACFSTF_14980</name>
</gene>
<dbReference type="EMBL" id="JBHUMR010000023">
    <property type="protein sequence ID" value="MFD2618592.1"/>
    <property type="molecule type" value="Genomic_DNA"/>
</dbReference>
<reference evidence="2" key="1">
    <citation type="journal article" date="2019" name="Int. J. Syst. Evol. Microbiol.">
        <title>The Global Catalogue of Microorganisms (GCM) 10K type strain sequencing project: providing services to taxonomists for standard genome sequencing and annotation.</title>
        <authorList>
            <consortium name="The Broad Institute Genomics Platform"/>
            <consortium name="The Broad Institute Genome Sequencing Center for Infectious Disease"/>
            <person name="Wu L."/>
            <person name="Ma J."/>
        </authorList>
    </citation>
    <scope>NUCLEOTIDE SEQUENCE [LARGE SCALE GENOMIC DNA]</scope>
    <source>
        <strain evidence="2">TISTR 2241</strain>
    </source>
</reference>
<keyword evidence="2" id="KW-1185">Reference proteome</keyword>
<protein>
    <submittedName>
        <fullName evidence="1">Uncharacterized protein</fullName>
    </submittedName>
</protein>
<evidence type="ECO:0000313" key="2">
    <source>
        <dbReference type="Proteomes" id="UP001597458"/>
    </source>
</evidence>
<sequence length="129" mass="14930">MDKTILVEQDLKNGEKLIRKLDELKFTVHSALWLYIPESDIYRLLIATPLVDELGPQEVYRKIKSTIDMIGEPFEISLQSITAISPKNELIKTLGMLIKTDANKISGIRFTRNTINNIYIEDSYIYRIQ</sequence>
<proteinExistence type="predicted"/>
<dbReference type="Proteomes" id="UP001597458">
    <property type="component" value="Unassembled WGS sequence"/>
</dbReference>
<dbReference type="RefSeq" id="WP_141191712.1">
    <property type="nucleotide sequence ID" value="NZ_JBHUMR010000023.1"/>
</dbReference>
<name>A0ABW5PV40_9BACI</name>
<organism evidence="1 2">
    <name type="scientific">Terrilactibacillus laevilacticus</name>
    <dbReference type="NCBI Taxonomy" id="1380157"/>
    <lineage>
        <taxon>Bacteria</taxon>
        <taxon>Bacillati</taxon>
        <taxon>Bacillota</taxon>
        <taxon>Bacilli</taxon>
        <taxon>Bacillales</taxon>
        <taxon>Bacillaceae</taxon>
        <taxon>Terrilactibacillus</taxon>
    </lineage>
</organism>
<comment type="caution">
    <text evidence="1">The sequence shown here is derived from an EMBL/GenBank/DDBJ whole genome shotgun (WGS) entry which is preliminary data.</text>
</comment>